<evidence type="ECO:0000313" key="9">
    <source>
        <dbReference type="Proteomes" id="UP001234989"/>
    </source>
</evidence>
<organism evidence="8 9">
    <name type="scientific">Solanum verrucosum</name>
    <dbReference type="NCBI Taxonomy" id="315347"/>
    <lineage>
        <taxon>Eukaryota</taxon>
        <taxon>Viridiplantae</taxon>
        <taxon>Streptophyta</taxon>
        <taxon>Embryophyta</taxon>
        <taxon>Tracheophyta</taxon>
        <taxon>Spermatophyta</taxon>
        <taxon>Magnoliopsida</taxon>
        <taxon>eudicotyledons</taxon>
        <taxon>Gunneridae</taxon>
        <taxon>Pentapetalae</taxon>
        <taxon>asterids</taxon>
        <taxon>lamiids</taxon>
        <taxon>Solanales</taxon>
        <taxon>Solanaceae</taxon>
        <taxon>Solanoideae</taxon>
        <taxon>Solaneae</taxon>
        <taxon>Solanum</taxon>
    </lineage>
</organism>
<dbReference type="Proteomes" id="UP001234989">
    <property type="component" value="Chromosome 8"/>
</dbReference>
<dbReference type="GO" id="GO:0140566">
    <property type="term" value="F:histone reader activity"/>
    <property type="evidence" value="ECO:0007669"/>
    <property type="project" value="InterPro"/>
</dbReference>
<protein>
    <recommendedName>
        <fullName evidence="7">AIPP2-like SPOC-like domain-containing protein</fullName>
    </recommendedName>
</protein>
<keyword evidence="4" id="KW-0805">Transcription regulation</keyword>
<feature type="compositionally biased region" description="Basic residues" evidence="6">
    <location>
        <begin position="1"/>
        <end position="10"/>
    </location>
</feature>
<evidence type="ECO:0000256" key="2">
    <source>
        <dbReference type="ARBA" id="ARBA00022771"/>
    </source>
</evidence>
<name>A0AAF0U9Q0_SOLVR</name>
<evidence type="ECO:0000313" key="8">
    <source>
        <dbReference type="EMBL" id="WMV41784.1"/>
    </source>
</evidence>
<feature type="region of interest" description="Disordered" evidence="6">
    <location>
        <begin position="64"/>
        <end position="104"/>
    </location>
</feature>
<feature type="domain" description="AIPP2-like SPOC-like" evidence="7">
    <location>
        <begin position="187"/>
        <end position="303"/>
    </location>
</feature>
<reference evidence="8" key="1">
    <citation type="submission" date="2023-08" db="EMBL/GenBank/DDBJ databases">
        <title>A de novo genome assembly of Solanum verrucosum Schlechtendal, a Mexican diploid species geographically isolated from the other diploid A-genome species in potato relatives.</title>
        <authorList>
            <person name="Hosaka K."/>
        </authorList>
    </citation>
    <scope>NUCLEOTIDE SEQUENCE</scope>
    <source>
        <tissue evidence="8">Young leaves</tissue>
    </source>
</reference>
<accession>A0AAF0U9Q0</accession>
<dbReference type="Pfam" id="PF23121">
    <property type="entry name" value="SPOC_AIPP2"/>
    <property type="match status" value="1"/>
</dbReference>
<evidence type="ECO:0000256" key="1">
    <source>
        <dbReference type="ARBA" id="ARBA00022723"/>
    </source>
</evidence>
<evidence type="ECO:0000256" key="3">
    <source>
        <dbReference type="ARBA" id="ARBA00022833"/>
    </source>
</evidence>
<proteinExistence type="predicted"/>
<dbReference type="AlphaFoldDB" id="A0AAF0U9Q0"/>
<dbReference type="GO" id="GO:0008270">
    <property type="term" value="F:zinc ion binding"/>
    <property type="evidence" value="ECO:0007669"/>
    <property type="project" value="UniProtKB-KW"/>
</dbReference>
<evidence type="ECO:0000256" key="6">
    <source>
        <dbReference type="SAM" id="MobiDB-lite"/>
    </source>
</evidence>
<keyword evidence="5" id="KW-0804">Transcription</keyword>
<sequence>MPQKPRKLTNKKVGEPQRGSQTVKETMVHRPARGSHPANVVDHRALHGSRIPTRVVGGSVVMTQQTPAPSEEPRWPSHGPTTDRTSRPWVGSETPKSGIQRRDPTYVSGKGIEIDDTKVKAIRDLPTLKSVKSYCLDKVTFTEYVPWVCDECKENEITRTMNSDAVPPVTCLVEHSHVAQPVDDPIWRGCYNIRNNKYTLDGVVAHLSEKASQSVSEKVKPFQLHLRFEMVSKDDLWPKYFNTPEAIVDDIELFFFPSKARHQDKFDSMVQEMIGGEHALRASTPYGELLVFKSTELPLRHWKRYKVVVAVYWYQTWIQTPDNVLAARDVVNDRASIEDDAQVLTDELRRGKRIRKTIAKLDDYICL</sequence>
<evidence type="ECO:0000259" key="7">
    <source>
        <dbReference type="Pfam" id="PF23121"/>
    </source>
</evidence>
<dbReference type="InterPro" id="IPR049914">
    <property type="entry name" value="PHD1-3/5-6"/>
</dbReference>
<feature type="region of interest" description="Disordered" evidence="6">
    <location>
        <begin position="1"/>
        <end position="42"/>
    </location>
</feature>
<gene>
    <name evidence="8" type="ORF">MTR67_035169</name>
</gene>
<keyword evidence="2" id="KW-0863">Zinc-finger</keyword>
<dbReference type="GO" id="GO:0034244">
    <property type="term" value="P:negative regulation of transcription elongation by RNA polymerase II"/>
    <property type="evidence" value="ECO:0007669"/>
    <property type="project" value="InterPro"/>
</dbReference>
<keyword evidence="1" id="KW-0479">Metal-binding</keyword>
<dbReference type="EMBL" id="CP133619">
    <property type="protein sequence ID" value="WMV41784.1"/>
    <property type="molecule type" value="Genomic_DNA"/>
</dbReference>
<keyword evidence="9" id="KW-1185">Reference proteome</keyword>
<dbReference type="InterPro" id="IPR056280">
    <property type="entry name" value="AIPP2-like_SPOC"/>
</dbReference>
<dbReference type="PANTHER" id="PTHR33304:SF18">
    <property type="entry name" value="CHROMATIN REGULATOR PHD FAMILY-RELATED"/>
    <property type="match status" value="1"/>
</dbReference>
<evidence type="ECO:0000256" key="4">
    <source>
        <dbReference type="ARBA" id="ARBA00023015"/>
    </source>
</evidence>
<dbReference type="PANTHER" id="PTHR33304">
    <property type="match status" value="1"/>
</dbReference>
<evidence type="ECO:0000256" key="5">
    <source>
        <dbReference type="ARBA" id="ARBA00023163"/>
    </source>
</evidence>
<keyword evidence="3" id="KW-0862">Zinc</keyword>